<evidence type="ECO:0000313" key="1">
    <source>
        <dbReference type="EMBL" id="WZN56829.1"/>
    </source>
</evidence>
<evidence type="ECO:0000313" key="2">
    <source>
        <dbReference type="Proteomes" id="UP001485301"/>
    </source>
</evidence>
<accession>A0ACD5C4L0</accession>
<gene>
    <name evidence="1" type="ORF">AACH28_04680</name>
</gene>
<name>A0ACD5C4L0_9SPHI</name>
<sequence length="191" mass="21873">MKSGIDLIKEKRDGHFHHDHRPVDDLKYGDGSLTKVAVTLLTGDPNLWPLGWPDEVLNKFVNMSEVERLAEAAAFIAAEIDRLNFDQNVNYYCGIGMDVSYSGIVDLIQGDVMIAKEKMLELITVHFHAVNEKELVDKELRGVKFDFTHVRQGLYHICNYMDFKLPLVINSENECFEIDSDYNIEQKPNVL</sequence>
<dbReference type="Proteomes" id="UP001485301">
    <property type="component" value="Chromosome"/>
</dbReference>
<organism evidence="1 2">
    <name type="scientific">Sphingobacterium thalpophilum</name>
    <dbReference type="NCBI Taxonomy" id="259"/>
    <lineage>
        <taxon>Bacteria</taxon>
        <taxon>Pseudomonadati</taxon>
        <taxon>Bacteroidota</taxon>
        <taxon>Sphingobacteriia</taxon>
        <taxon>Sphingobacteriales</taxon>
        <taxon>Sphingobacteriaceae</taxon>
        <taxon>Sphingobacterium</taxon>
    </lineage>
</organism>
<proteinExistence type="predicted"/>
<dbReference type="EMBL" id="CP151087">
    <property type="protein sequence ID" value="WZN56829.1"/>
    <property type="molecule type" value="Genomic_DNA"/>
</dbReference>
<reference evidence="1" key="1">
    <citation type="submission" date="2024-04" db="EMBL/GenBank/DDBJ databases">
        <title>Complete genome sequence of Sphingobacterium thalpophiium BAA-1094.</title>
        <authorList>
            <person name="Adaikpoh B.I."/>
        </authorList>
    </citation>
    <scope>NUCLEOTIDE SEQUENCE</scope>
    <source>
        <strain evidence="1">BAA-1094</strain>
    </source>
</reference>
<protein>
    <submittedName>
        <fullName evidence="1">Uncharacterized protein</fullName>
    </submittedName>
</protein>
<keyword evidence="2" id="KW-1185">Reference proteome</keyword>